<evidence type="ECO:0008006" key="3">
    <source>
        <dbReference type="Google" id="ProtNLM"/>
    </source>
</evidence>
<reference evidence="2" key="1">
    <citation type="journal article" date="2019" name="Sci. Rep.">
        <title>Draft genome of Tanacetum cinerariifolium, the natural source of mosquito coil.</title>
        <authorList>
            <person name="Yamashiro T."/>
            <person name="Shiraishi A."/>
            <person name="Satake H."/>
            <person name="Nakayama K."/>
        </authorList>
    </citation>
    <scope>NUCLEOTIDE SEQUENCE</scope>
</reference>
<feature type="region of interest" description="Disordered" evidence="1">
    <location>
        <begin position="1"/>
        <end position="35"/>
    </location>
</feature>
<organism evidence="2">
    <name type="scientific">Tanacetum cinerariifolium</name>
    <name type="common">Dalmatian daisy</name>
    <name type="synonym">Chrysanthemum cinerariifolium</name>
    <dbReference type="NCBI Taxonomy" id="118510"/>
    <lineage>
        <taxon>Eukaryota</taxon>
        <taxon>Viridiplantae</taxon>
        <taxon>Streptophyta</taxon>
        <taxon>Embryophyta</taxon>
        <taxon>Tracheophyta</taxon>
        <taxon>Spermatophyta</taxon>
        <taxon>Magnoliopsida</taxon>
        <taxon>eudicotyledons</taxon>
        <taxon>Gunneridae</taxon>
        <taxon>Pentapetalae</taxon>
        <taxon>asterids</taxon>
        <taxon>campanulids</taxon>
        <taxon>Asterales</taxon>
        <taxon>Asteraceae</taxon>
        <taxon>Asteroideae</taxon>
        <taxon>Anthemideae</taxon>
        <taxon>Anthemidinae</taxon>
        <taxon>Tanacetum</taxon>
    </lineage>
</organism>
<feature type="non-terminal residue" evidence="2">
    <location>
        <position position="1"/>
    </location>
</feature>
<feature type="region of interest" description="Disordered" evidence="1">
    <location>
        <begin position="81"/>
        <end position="101"/>
    </location>
</feature>
<accession>A0A699SYY4</accession>
<dbReference type="AlphaFoldDB" id="A0A699SYY4"/>
<evidence type="ECO:0000256" key="1">
    <source>
        <dbReference type="SAM" id="MobiDB-lite"/>
    </source>
</evidence>
<proteinExistence type="predicted"/>
<evidence type="ECO:0000313" key="2">
    <source>
        <dbReference type="EMBL" id="GFD02413.1"/>
    </source>
</evidence>
<comment type="caution">
    <text evidence="2">The sequence shown here is derived from an EMBL/GenBank/DDBJ whole genome shotgun (WGS) entry which is preliminary data.</text>
</comment>
<dbReference type="EMBL" id="BKCJ011197840">
    <property type="protein sequence ID" value="GFD02413.1"/>
    <property type="molecule type" value="Genomic_DNA"/>
</dbReference>
<protein>
    <recommendedName>
        <fullName evidence="3">Reverse transcriptase domain-containing protein</fullName>
    </recommendedName>
</protein>
<name>A0A699SYY4_TANCI</name>
<gene>
    <name evidence="2" type="ORF">Tci_874382</name>
</gene>
<sequence>KIMAPVTRQGQNPPPPNTNTPPYHMTPESVQAMIDQDLLRNSTNGDGSQSSHEDNPRHVQTIRPCFYADFMKCHPLNLASVTRQGHNPPPPNTNIPPHHMTPESMQAMIDQALLRNSTNGDGSQSLHADNPRHVQTTRPCFYDDFIKCLPLNFKGNEGVVGLTR</sequence>